<dbReference type="CDD" id="cd08977">
    <property type="entry name" value="SusD"/>
    <property type="match status" value="1"/>
</dbReference>
<organism evidence="8 9">
    <name type="scientific">Pedobacter planticolens</name>
    <dbReference type="NCBI Taxonomy" id="2679964"/>
    <lineage>
        <taxon>Bacteria</taxon>
        <taxon>Pseudomonadati</taxon>
        <taxon>Bacteroidota</taxon>
        <taxon>Sphingobacteriia</taxon>
        <taxon>Sphingobacteriales</taxon>
        <taxon>Sphingobacteriaceae</taxon>
        <taxon>Pedobacter</taxon>
    </lineage>
</organism>
<evidence type="ECO:0000313" key="9">
    <source>
        <dbReference type="Proteomes" id="UP000601055"/>
    </source>
</evidence>
<feature type="domain" description="RagB/SusD" evidence="6">
    <location>
        <begin position="347"/>
        <end position="473"/>
    </location>
</feature>
<comment type="caution">
    <text evidence="8">The sequence shown here is derived from an EMBL/GenBank/DDBJ whole genome shotgun (WGS) entry which is preliminary data.</text>
</comment>
<dbReference type="Gene3D" id="1.25.40.390">
    <property type="match status" value="1"/>
</dbReference>
<dbReference type="PROSITE" id="PS51257">
    <property type="entry name" value="PROKAR_LIPOPROTEIN"/>
    <property type="match status" value="1"/>
</dbReference>
<evidence type="ECO:0000256" key="4">
    <source>
        <dbReference type="ARBA" id="ARBA00023136"/>
    </source>
</evidence>
<feature type="domain" description="SusD-like N-terminal" evidence="7">
    <location>
        <begin position="23"/>
        <end position="228"/>
    </location>
</feature>
<protein>
    <submittedName>
        <fullName evidence="8">RagB/SusD family nutrient uptake outer membrane protein</fullName>
    </submittedName>
</protein>
<keyword evidence="5" id="KW-0998">Cell outer membrane</keyword>
<dbReference type="RefSeq" id="WP_182922918.1">
    <property type="nucleotide sequence ID" value="NZ_WNXD01000002.1"/>
</dbReference>
<keyword evidence="9" id="KW-1185">Reference proteome</keyword>
<sequence length="473" mass="51497">MKNKIIIITLGVALTLSSCKDVLDTEPRQSISAQGALSSITGVKGLLTNVYDNIQASGLYGRDVIIQSEVLSDNCRITTVNSNRFILEYNNTLRTGHFDDFAAIYPIINKCNLVIDNVDKTTDGTPTQVASVKGQALFLRAWMYFTLANEYAYNPKHIQGGFDLGVPLMLEGVSGLSQVTYPKRAKIGEVYTQIKNDLDVAISILDNTGGKILAGKAAAQALRSRVSLYNEEWQSAIDNATLAINSNLATFVTTPTVAGYASIFNQKISPESLFELNYEVTESLGTTSIQNIYQRLGNSATSSSGYGDVVPQNNLLAAYEANDVRKAATLLAVNKGGEPVFWVQKYAGSSGTFSVDNIRIIRISEMYLNRAEAYARLGGQDGLAQADVNKIRNRAGLPSTLATGAALLDVILKERRIELAYEGDRWFDLIRRGADIVKDNGTLTFATDIRILAPIPQAQLDINNPNLVKNPGY</sequence>
<comment type="subcellular location">
    <subcellularLocation>
        <location evidence="1">Cell outer membrane</location>
    </subcellularLocation>
</comment>
<evidence type="ECO:0000256" key="3">
    <source>
        <dbReference type="ARBA" id="ARBA00022729"/>
    </source>
</evidence>
<dbReference type="EMBL" id="WNXD01000002">
    <property type="protein sequence ID" value="MBB2146251.1"/>
    <property type="molecule type" value="Genomic_DNA"/>
</dbReference>
<keyword evidence="4" id="KW-0472">Membrane</keyword>
<dbReference type="Pfam" id="PF07980">
    <property type="entry name" value="SusD_RagB"/>
    <property type="match status" value="1"/>
</dbReference>
<proteinExistence type="inferred from homology"/>
<name>A0A923IVP5_9SPHI</name>
<dbReference type="InterPro" id="IPR012944">
    <property type="entry name" value="SusD_RagB_dom"/>
</dbReference>
<keyword evidence="3" id="KW-0732">Signal</keyword>
<evidence type="ECO:0000256" key="5">
    <source>
        <dbReference type="ARBA" id="ARBA00023237"/>
    </source>
</evidence>
<evidence type="ECO:0000256" key="1">
    <source>
        <dbReference type="ARBA" id="ARBA00004442"/>
    </source>
</evidence>
<evidence type="ECO:0000256" key="2">
    <source>
        <dbReference type="ARBA" id="ARBA00006275"/>
    </source>
</evidence>
<dbReference type="GO" id="GO:0009279">
    <property type="term" value="C:cell outer membrane"/>
    <property type="evidence" value="ECO:0007669"/>
    <property type="project" value="UniProtKB-SubCell"/>
</dbReference>
<evidence type="ECO:0000313" key="8">
    <source>
        <dbReference type="EMBL" id="MBB2146251.1"/>
    </source>
</evidence>
<dbReference type="AlphaFoldDB" id="A0A923IVP5"/>
<dbReference type="Proteomes" id="UP000601055">
    <property type="component" value="Unassembled WGS sequence"/>
</dbReference>
<dbReference type="Pfam" id="PF14322">
    <property type="entry name" value="SusD-like_3"/>
    <property type="match status" value="1"/>
</dbReference>
<dbReference type="InterPro" id="IPR011990">
    <property type="entry name" value="TPR-like_helical_dom_sf"/>
</dbReference>
<comment type="similarity">
    <text evidence="2">Belongs to the SusD family.</text>
</comment>
<accession>A0A923IVP5</accession>
<reference evidence="8" key="1">
    <citation type="submission" date="2019-11" db="EMBL/GenBank/DDBJ databases">
        <title>Description of Pedobacter sp. LMG 31464T.</title>
        <authorList>
            <person name="Carlier A."/>
            <person name="Qi S."/>
            <person name="Vandamme P."/>
        </authorList>
    </citation>
    <scope>NUCLEOTIDE SEQUENCE</scope>
    <source>
        <strain evidence="8">LMG 31464</strain>
    </source>
</reference>
<evidence type="ECO:0000259" key="6">
    <source>
        <dbReference type="Pfam" id="PF07980"/>
    </source>
</evidence>
<evidence type="ECO:0000259" key="7">
    <source>
        <dbReference type="Pfam" id="PF14322"/>
    </source>
</evidence>
<dbReference type="InterPro" id="IPR033985">
    <property type="entry name" value="SusD-like_N"/>
</dbReference>
<gene>
    <name evidence="8" type="ORF">GM921_12190</name>
</gene>
<dbReference type="SUPFAM" id="SSF48452">
    <property type="entry name" value="TPR-like"/>
    <property type="match status" value="1"/>
</dbReference>